<dbReference type="InterPro" id="IPR002938">
    <property type="entry name" value="FAD-bd"/>
</dbReference>
<dbReference type="PANTHER" id="PTHR43876:SF25">
    <property type="entry name" value="MONOOXYGENASE NMA2164"/>
    <property type="match status" value="1"/>
</dbReference>
<dbReference type="AlphaFoldDB" id="A0A4V3CK15"/>
<dbReference type="UniPathway" id="UPA00232"/>
<dbReference type="SUPFAM" id="SSF51905">
    <property type="entry name" value="FAD/NAD(P)-binding domain"/>
    <property type="match status" value="1"/>
</dbReference>
<evidence type="ECO:0000313" key="9">
    <source>
        <dbReference type="EMBL" id="TDP11896.1"/>
    </source>
</evidence>
<evidence type="ECO:0000256" key="3">
    <source>
        <dbReference type="ARBA" id="ARBA00005349"/>
    </source>
</evidence>
<keyword evidence="4" id="KW-0285">Flavoprotein</keyword>
<keyword evidence="7" id="KW-0503">Monooxygenase</keyword>
<dbReference type="PRINTS" id="PR00420">
    <property type="entry name" value="RNGMNOXGNASE"/>
</dbReference>
<evidence type="ECO:0000259" key="8">
    <source>
        <dbReference type="Pfam" id="PF01494"/>
    </source>
</evidence>
<name>A0A4V3CK15_9BURK</name>
<comment type="cofactor">
    <cofactor evidence="1">
        <name>FAD</name>
        <dbReference type="ChEBI" id="CHEBI:57692"/>
    </cofactor>
</comment>
<evidence type="ECO:0000256" key="7">
    <source>
        <dbReference type="ARBA" id="ARBA00023033"/>
    </source>
</evidence>
<comment type="pathway">
    <text evidence="2">Cofactor biosynthesis; ubiquinone biosynthesis.</text>
</comment>
<dbReference type="OrthoDB" id="9769565at2"/>
<dbReference type="GO" id="GO:0004497">
    <property type="term" value="F:monooxygenase activity"/>
    <property type="evidence" value="ECO:0007669"/>
    <property type="project" value="UniProtKB-KW"/>
</dbReference>
<dbReference type="EMBL" id="SNXE01000002">
    <property type="protein sequence ID" value="TDP11896.1"/>
    <property type="molecule type" value="Genomic_DNA"/>
</dbReference>
<dbReference type="NCBIfam" id="NF006593">
    <property type="entry name" value="PRK09126.1"/>
    <property type="match status" value="1"/>
</dbReference>
<sequence length="397" mass="43162">MSSSASSCSSVIIVGGGPAGLSMACALADAGIASTVLEAAPVDQLSEPPEDGREIALTHRGMGILQQLGAWQDLPPEAISPLREARVFNGRADQSLHFADARSPLGVLVPNHWLRRIAWQGLQRRPPAQLRAGVRVKALHLDGAQARVSLESGETLHAPLIIAADSRFSSLRRQAGIGAEMRDFGRSVLLARIEHELPHRDQALECFHHGHTMAWLPLGGLSPRLSSLVLTLPTDQAELQRGWDDSRWLAWVQRHSQGRLGQLRLAGPRHHYPLVATYAHRFAAQRLALIGDAAVGMHPVTAHGYNFGLYGVQRLARELAASREALGAPAPLLRYGAGHRRDTWHLYQGTNAVVKLFTDERAPARLLRHGVLRLAQALPPLKAAIATQLTSRSGNMR</sequence>
<proteinExistence type="inferred from homology"/>
<keyword evidence="6" id="KW-0560">Oxidoreductase</keyword>
<keyword evidence="5" id="KW-0274">FAD</keyword>
<feature type="domain" description="FAD-binding" evidence="8">
    <location>
        <begin position="10"/>
        <end position="345"/>
    </location>
</feature>
<dbReference type="GO" id="GO:0006744">
    <property type="term" value="P:ubiquinone biosynthetic process"/>
    <property type="evidence" value="ECO:0007669"/>
    <property type="project" value="UniProtKB-UniPathway"/>
</dbReference>
<evidence type="ECO:0000256" key="6">
    <source>
        <dbReference type="ARBA" id="ARBA00023002"/>
    </source>
</evidence>
<dbReference type="PANTHER" id="PTHR43876">
    <property type="entry name" value="UBIQUINONE BIOSYNTHESIS MONOOXYGENASE COQ6, MITOCHONDRIAL"/>
    <property type="match status" value="1"/>
</dbReference>
<dbReference type="InterPro" id="IPR036188">
    <property type="entry name" value="FAD/NAD-bd_sf"/>
</dbReference>
<evidence type="ECO:0000256" key="2">
    <source>
        <dbReference type="ARBA" id="ARBA00004749"/>
    </source>
</evidence>
<reference evidence="9 10" key="1">
    <citation type="submission" date="2019-03" db="EMBL/GenBank/DDBJ databases">
        <title>Genomic Encyclopedia of Type Strains, Phase IV (KMG-IV): sequencing the most valuable type-strain genomes for metagenomic binning, comparative biology and taxonomic classification.</title>
        <authorList>
            <person name="Goeker M."/>
        </authorList>
    </citation>
    <scope>NUCLEOTIDE SEQUENCE [LARGE SCALE GENOMIC DNA]</scope>
    <source>
        <strain evidence="9 10">DSM 25082</strain>
    </source>
</reference>
<dbReference type="NCBIfam" id="TIGR01988">
    <property type="entry name" value="Ubi-OHases"/>
    <property type="match status" value="1"/>
</dbReference>
<gene>
    <name evidence="9" type="ORF">DFR39_102280</name>
</gene>
<dbReference type="GO" id="GO:0071949">
    <property type="term" value="F:FAD binding"/>
    <property type="evidence" value="ECO:0007669"/>
    <property type="project" value="InterPro"/>
</dbReference>
<dbReference type="Pfam" id="PF01494">
    <property type="entry name" value="FAD_binding_3"/>
    <property type="match status" value="1"/>
</dbReference>
<evidence type="ECO:0000256" key="1">
    <source>
        <dbReference type="ARBA" id="ARBA00001974"/>
    </source>
</evidence>
<evidence type="ECO:0000256" key="4">
    <source>
        <dbReference type="ARBA" id="ARBA00022630"/>
    </source>
</evidence>
<protein>
    <submittedName>
        <fullName evidence="9">2-octaprenyl-3-methyl-6-methoxy-1,4-benzoquinol hydroxylase</fullName>
    </submittedName>
</protein>
<organism evidence="9 10">
    <name type="scientific">Roseateles asaccharophilus</name>
    <dbReference type="NCBI Taxonomy" id="582607"/>
    <lineage>
        <taxon>Bacteria</taxon>
        <taxon>Pseudomonadati</taxon>
        <taxon>Pseudomonadota</taxon>
        <taxon>Betaproteobacteria</taxon>
        <taxon>Burkholderiales</taxon>
        <taxon>Sphaerotilaceae</taxon>
        <taxon>Roseateles</taxon>
    </lineage>
</organism>
<keyword evidence="10" id="KW-1185">Reference proteome</keyword>
<dbReference type="InterPro" id="IPR010971">
    <property type="entry name" value="UbiH/COQ6"/>
</dbReference>
<comment type="similarity">
    <text evidence="3">Belongs to the UbiH/COQ6 family.</text>
</comment>
<dbReference type="InterPro" id="IPR051205">
    <property type="entry name" value="UbiH/COQ6_monooxygenase"/>
</dbReference>
<dbReference type="GO" id="GO:0016705">
    <property type="term" value="F:oxidoreductase activity, acting on paired donors, with incorporation or reduction of molecular oxygen"/>
    <property type="evidence" value="ECO:0007669"/>
    <property type="project" value="InterPro"/>
</dbReference>
<dbReference type="Proteomes" id="UP000295357">
    <property type="component" value="Unassembled WGS sequence"/>
</dbReference>
<evidence type="ECO:0000313" key="10">
    <source>
        <dbReference type="Proteomes" id="UP000295357"/>
    </source>
</evidence>
<evidence type="ECO:0000256" key="5">
    <source>
        <dbReference type="ARBA" id="ARBA00022827"/>
    </source>
</evidence>
<accession>A0A4V3CK15</accession>
<dbReference type="RefSeq" id="WP_133602662.1">
    <property type="nucleotide sequence ID" value="NZ_JAUFPJ010000002.1"/>
</dbReference>
<dbReference type="Gene3D" id="3.50.50.60">
    <property type="entry name" value="FAD/NAD(P)-binding domain"/>
    <property type="match status" value="2"/>
</dbReference>
<comment type="caution">
    <text evidence="9">The sequence shown here is derived from an EMBL/GenBank/DDBJ whole genome shotgun (WGS) entry which is preliminary data.</text>
</comment>